<dbReference type="PANTHER" id="PTHR33371:SF4">
    <property type="entry name" value="INTERMEMBRANE PHOSPHOLIPID TRANSPORT SYSTEM BINDING PROTEIN MLAD"/>
    <property type="match status" value="1"/>
</dbReference>
<dbReference type="OrthoDB" id="4608030at2"/>
<gene>
    <name evidence="2" type="primary">mceD</name>
    <name evidence="2" type="ORF">GOEFS_022_00220</name>
</gene>
<dbReference type="RefSeq" id="WP_007316580.1">
    <property type="nucleotide sequence ID" value="NZ_BAEH01000022.1"/>
</dbReference>
<name>H0QWP1_9ACTN</name>
<evidence type="ECO:0000259" key="1">
    <source>
        <dbReference type="Pfam" id="PF02470"/>
    </source>
</evidence>
<dbReference type="GO" id="GO:0005576">
    <property type="term" value="C:extracellular region"/>
    <property type="evidence" value="ECO:0007669"/>
    <property type="project" value="TreeGrafter"/>
</dbReference>
<keyword evidence="3" id="KW-1185">Reference proteome</keyword>
<dbReference type="Proteomes" id="UP000035034">
    <property type="component" value="Unassembled WGS sequence"/>
</dbReference>
<accession>H0QWP1</accession>
<reference evidence="2 3" key="1">
    <citation type="submission" date="2011-12" db="EMBL/GenBank/DDBJ databases">
        <title>Whole genome shotgun sequence of Gordonia effusa NBRC 100432.</title>
        <authorList>
            <person name="Yoshida I."/>
            <person name="Takarada H."/>
            <person name="Hosoyama A."/>
            <person name="Tsuchikane K."/>
            <person name="Katsumata H."/>
            <person name="Yamazaki S."/>
            <person name="Fujita N."/>
        </authorList>
    </citation>
    <scope>NUCLEOTIDE SEQUENCE [LARGE SCALE GENOMIC DNA]</scope>
    <source>
        <strain evidence="2 3">NBRC 100432</strain>
    </source>
</reference>
<feature type="domain" description="Mce/MlaD" evidence="1">
    <location>
        <begin position="45"/>
        <end position="116"/>
    </location>
</feature>
<dbReference type="InterPro" id="IPR003399">
    <property type="entry name" value="Mce/MlaD"/>
</dbReference>
<dbReference type="PANTHER" id="PTHR33371">
    <property type="entry name" value="INTERMEMBRANE PHOSPHOLIPID TRANSPORT SYSTEM BINDING PROTEIN MLAD-RELATED"/>
    <property type="match status" value="1"/>
</dbReference>
<protein>
    <submittedName>
        <fullName evidence="2">Mce family protein</fullName>
    </submittedName>
</protein>
<evidence type="ECO:0000313" key="3">
    <source>
        <dbReference type="Proteomes" id="UP000035034"/>
    </source>
</evidence>
<comment type="caution">
    <text evidence="2">The sequence shown here is derived from an EMBL/GenBank/DDBJ whole genome shotgun (WGS) entry which is preliminary data.</text>
</comment>
<sequence length="372" mass="39648">MAAKSRSNGAWMARAGGIVLVLAVIAGASGGWYLNRNGVIGDRRQVCADFTDAVGVYAGNTVSLMGVGVGKINSITPRDGGVRMILDVDRDVALPAGVGAVVIDNSIVTDRRVEFDRAYTKGPMLSKDECIPQSRTRTPRGISDTFTASNNLLGGILGTDVGNGSEKKLTNEIGELVDAADKATAGRGKQINGLMRDFVKLQGNAPETDAILRRLLENSETMTNQFNERWDEVDTLIGSVNNAVLAFTYFSEEFRDGLVTAIDFLPPLARFADQLGDRLIVILKNLGPWVKALAPHATSLADIVAKLPGLATATDQIFDKKTGALRVLWKPPSFDLSRSDLTGLCAALGRPQGCVKDSANVGLVQMMMGGPR</sequence>
<dbReference type="STRING" id="1077974.GOEFS_022_00220"/>
<proteinExistence type="predicted"/>
<dbReference type="AlphaFoldDB" id="H0QWP1"/>
<dbReference type="Pfam" id="PF02470">
    <property type="entry name" value="MlaD"/>
    <property type="match status" value="1"/>
</dbReference>
<organism evidence="2 3">
    <name type="scientific">Gordonia effusa NBRC 100432</name>
    <dbReference type="NCBI Taxonomy" id="1077974"/>
    <lineage>
        <taxon>Bacteria</taxon>
        <taxon>Bacillati</taxon>
        <taxon>Actinomycetota</taxon>
        <taxon>Actinomycetes</taxon>
        <taxon>Mycobacteriales</taxon>
        <taxon>Gordoniaceae</taxon>
        <taxon>Gordonia</taxon>
    </lineage>
</organism>
<dbReference type="eggNOG" id="COG1463">
    <property type="taxonomic scope" value="Bacteria"/>
</dbReference>
<evidence type="ECO:0000313" key="2">
    <source>
        <dbReference type="EMBL" id="GAB17242.1"/>
    </source>
</evidence>
<dbReference type="EMBL" id="BAEH01000022">
    <property type="protein sequence ID" value="GAB17242.1"/>
    <property type="molecule type" value="Genomic_DNA"/>
</dbReference>
<dbReference type="InterPro" id="IPR052336">
    <property type="entry name" value="MlaD_Phospholipid_Transporter"/>
</dbReference>